<dbReference type="InterPro" id="IPR036048">
    <property type="entry name" value="Interleukin_8-like_sf"/>
</dbReference>
<dbReference type="InterPro" id="IPR000827">
    <property type="entry name" value="Chemokine_CC_CS"/>
</dbReference>
<dbReference type="CDD" id="cd00272">
    <property type="entry name" value="Chemokine_CC"/>
    <property type="match status" value="1"/>
</dbReference>
<evidence type="ECO:0000256" key="8">
    <source>
        <dbReference type="ARBA" id="ARBA00046726"/>
    </source>
</evidence>
<proteinExistence type="inferred from homology"/>
<evidence type="ECO:0000256" key="4">
    <source>
        <dbReference type="ARBA" id="ARBA00022525"/>
    </source>
</evidence>
<keyword evidence="12" id="KW-1185">Reference proteome</keyword>
<evidence type="ECO:0000256" key="9">
    <source>
        <dbReference type="RuleBase" id="RU361150"/>
    </source>
</evidence>
<sequence length="93" mass="10505">MQISVAALSLILLIACWSQIECGPGPVFSTTSCCFNFMKNHLTKRQVKSYYITSSLCPHSAVVFRTRKNFEMCARSEDKWVANLILQLGRNSN</sequence>
<protein>
    <recommendedName>
        <fullName evidence="9">C-C motif chemokine</fullName>
    </recommendedName>
</protein>
<evidence type="ECO:0000256" key="2">
    <source>
        <dbReference type="ARBA" id="ARBA00010868"/>
    </source>
</evidence>
<dbReference type="GO" id="GO:0006955">
    <property type="term" value="P:immune response"/>
    <property type="evidence" value="ECO:0007669"/>
    <property type="project" value="InterPro"/>
</dbReference>
<dbReference type="PROSITE" id="PS00472">
    <property type="entry name" value="SMALL_CYTOKINES_CC"/>
    <property type="match status" value="1"/>
</dbReference>
<dbReference type="PANTHER" id="PTHR12015:SF183">
    <property type="entry name" value="C-C MOTIF CHEMOKINE 3"/>
    <property type="match status" value="1"/>
</dbReference>
<gene>
    <name evidence="11" type="ORF">GDO86_003825</name>
</gene>
<comment type="function">
    <text evidence="7">Monokine with inflammatory and chemokinetic properties. Binds to CCR1, CCR4 and CCR5. One of the major HIV-suppressive factors produced by CD8+ T-cells. Recombinant MIP-1-alpha induces a dose-dependent inhibition of different strains of HIV-1, HIV-2, and simian immunodeficiency virus (SIV).</text>
</comment>
<organism evidence="11 12">
    <name type="scientific">Hymenochirus boettgeri</name>
    <name type="common">Congo dwarf clawed frog</name>
    <dbReference type="NCBI Taxonomy" id="247094"/>
    <lineage>
        <taxon>Eukaryota</taxon>
        <taxon>Metazoa</taxon>
        <taxon>Chordata</taxon>
        <taxon>Craniata</taxon>
        <taxon>Vertebrata</taxon>
        <taxon>Euteleostomi</taxon>
        <taxon>Amphibia</taxon>
        <taxon>Batrachia</taxon>
        <taxon>Anura</taxon>
        <taxon>Pipoidea</taxon>
        <taxon>Pipidae</taxon>
        <taxon>Pipinae</taxon>
        <taxon>Hymenochirus</taxon>
    </lineage>
</organism>
<evidence type="ECO:0000256" key="3">
    <source>
        <dbReference type="ARBA" id="ARBA00022514"/>
    </source>
</evidence>
<name>A0A8T2KB18_9PIPI</name>
<dbReference type="PANTHER" id="PTHR12015">
    <property type="entry name" value="SMALL INDUCIBLE CYTOKINE A"/>
    <property type="match status" value="1"/>
</dbReference>
<comment type="subunit">
    <text evidence="8">Self-associates. Also heterodimer of MIP-1-alpha(4-69) and MIP-1-beta(3-69). Interacts with CCR1.</text>
</comment>
<comment type="subcellular location">
    <subcellularLocation>
        <location evidence="1 9">Secreted</location>
    </subcellularLocation>
</comment>
<feature type="domain" description="Chemokine interleukin-8-like" evidence="10">
    <location>
        <begin position="30"/>
        <end position="88"/>
    </location>
</feature>
<dbReference type="InterPro" id="IPR039809">
    <property type="entry name" value="Chemokine_b/g/d"/>
</dbReference>
<dbReference type="SUPFAM" id="SSF54117">
    <property type="entry name" value="Interleukin 8-like chemokines"/>
    <property type="match status" value="1"/>
</dbReference>
<accession>A0A8T2KB18</accession>
<evidence type="ECO:0000313" key="12">
    <source>
        <dbReference type="Proteomes" id="UP000812440"/>
    </source>
</evidence>
<dbReference type="Gene3D" id="2.40.50.40">
    <property type="match status" value="1"/>
</dbReference>
<dbReference type="InterPro" id="IPR001811">
    <property type="entry name" value="Chemokine_IL8-like_dom"/>
</dbReference>
<dbReference type="GO" id="GO:0008009">
    <property type="term" value="F:chemokine activity"/>
    <property type="evidence" value="ECO:0007669"/>
    <property type="project" value="InterPro"/>
</dbReference>
<comment type="similarity">
    <text evidence="2 9">Belongs to the intercrine beta (chemokine CC) family.</text>
</comment>
<evidence type="ECO:0000256" key="5">
    <source>
        <dbReference type="ARBA" id="ARBA00022729"/>
    </source>
</evidence>
<dbReference type="AlphaFoldDB" id="A0A8T2KB18"/>
<evidence type="ECO:0000256" key="1">
    <source>
        <dbReference type="ARBA" id="ARBA00004613"/>
    </source>
</evidence>
<keyword evidence="3 9" id="KW-0202">Cytokine</keyword>
<evidence type="ECO:0000313" key="11">
    <source>
        <dbReference type="EMBL" id="KAG8451771.1"/>
    </source>
</evidence>
<keyword evidence="9" id="KW-0145">Chemotaxis</keyword>
<evidence type="ECO:0000259" key="10">
    <source>
        <dbReference type="SMART" id="SM00199"/>
    </source>
</evidence>
<keyword evidence="5 9" id="KW-0732">Signal</keyword>
<keyword evidence="4 9" id="KW-0964">Secreted</keyword>
<dbReference type="EMBL" id="JAACNH010000002">
    <property type="protein sequence ID" value="KAG8451771.1"/>
    <property type="molecule type" value="Genomic_DNA"/>
</dbReference>
<comment type="caution">
    <text evidence="11">The sequence shown here is derived from an EMBL/GenBank/DDBJ whole genome shotgun (WGS) entry which is preliminary data.</text>
</comment>
<reference evidence="11" key="1">
    <citation type="thesis" date="2020" institute="ProQuest LLC" country="789 East Eisenhower Parkway, Ann Arbor, MI, USA">
        <title>Comparative Genomics and Chromosome Evolution.</title>
        <authorList>
            <person name="Mudd A.B."/>
        </authorList>
    </citation>
    <scope>NUCLEOTIDE SEQUENCE</scope>
    <source>
        <strain evidence="11">Female2</strain>
        <tissue evidence="11">Blood</tissue>
    </source>
</reference>
<dbReference type="Proteomes" id="UP000812440">
    <property type="component" value="Chromosome 2"/>
</dbReference>
<dbReference type="FunFam" id="2.40.50.40:FF:000002">
    <property type="entry name" value="C-C motif chemokine"/>
    <property type="match status" value="1"/>
</dbReference>
<evidence type="ECO:0000256" key="7">
    <source>
        <dbReference type="ARBA" id="ARBA00044740"/>
    </source>
</evidence>
<feature type="chain" id="PRO_5035963887" description="C-C motif chemokine" evidence="9">
    <location>
        <begin position="23"/>
        <end position="93"/>
    </location>
</feature>
<dbReference type="OrthoDB" id="9892424at2759"/>
<keyword evidence="6" id="KW-1015">Disulfide bond</keyword>
<dbReference type="Pfam" id="PF00048">
    <property type="entry name" value="IL8"/>
    <property type="match status" value="1"/>
</dbReference>
<dbReference type="GO" id="GO:0005615">
    <property type="term" value="C:extracellular space"/>
    <property type="evidence" value="ECO:0007669"/>
    <property type="project" value="UniProtKB-KW"/>
</dbReference>
<feature type="signal peptide" evidence="9">
    <location>
        <begin position="1"/>
        <end position="22"/>
    </location>
</feature>
<dbReference type="SMART" id="SM00199">
    <property type="entry name" value="SCY"/>
    <property type="match status" value="1"/>
</dbReference>
<evidence type="ECO:0000256" key="6">
    <source>
        <dbReference type="ARBA" id="ARBA00023157"/>
    </source>
</evidence>